<proteinExistence type="predicted"/>
<accession>A0A0C5VHG5</accession>
<protein>
    <submittedName>
        <fullName evidence="1">Uncharacterized protein</fullName>
    </submittedName>
</protein>
<sequence>MSSTFHFCQQEKYESDFHLNTDLKTYFQKDDAAVLQRMNYWRIKEFGEKTILSGVRQYSIY</sequence>
<evidence type="ECO:0000313" key="1">
    <source>
        <dbReference type="EMBL" id="AJQ94117.1"/>
    </source>
</evidence>
<reference evidence="1 2" key="1">
    <citation type="submission" date="2014-01" db="EMBL/GenBank/DDBJ databases">
        <title>Full genme sequencing of cellulolytic bacterium Gynuella sunshinyii YC6258T gen. nov., sp. nov.</title>
        <authorList>
            <person name="Khan H."/>
            <person name="Chung E.J."/>
            <person name="Chung Y.R."/>
        </authorList>
    </citation>
    <scope>NUCLEOTIDE SEQUENCE [LARGE SCALE GENOMIC DNA]</scope>
    <source>
        <strain evidence="1 2">YC6258</strain>
    </source>
</reference>
<dbReference type="HOGENOM" id="CLU_2916071_0_0_6"/>
<dbReference type="AlphaFoldDB" id="A0A0C5VHG5"/>
<dbReference type="KEGG" id="gsn:YC6258_02073"/>
<dbReference type="Proteomes" id="UP000032266">
    <property type="component" value="Chromosome"/>
</dbReference>
<gene>
    <name evidence="1" type="ORF">YC6258_02073</name>
</gene>
<dbReference type="EMBL" id="CP007142">
    <property type="protein sequence ID" value="AJQ94117.1"/>
    <property type="molecule type" value="Genomic_DNA"/>
</dbReference>
<name>A0A0C5VHG5_9GAMM</name>
<keyword evidence="2" id="KW-1185">Reference proteome</keyword>
<organism evidence="1 2">
    <name type="scientific">Gynuella sunshinyii YC6258</name>
    <dbReference type="NCBI Taxonomy" id="1445510"/>
    <lineage>
        <taxon>Bacteria</taxon>
        <taxon>Pseudomonadati</taxon>
        <taxon>Pseudomonadota</taxon>
        <taxon>Gammaproteobacteria</taxon>
        <taxon>Oceanospirillales</taxon>
        <taxon>Saccharospirillaceae</taxon>
        <taxon>Gynuella</taxon>
    </lineage>
</organism>
<evidence type="ECO:0000313" key="2">
    <source>
        <dbReference type="Proteomes" id="UP000032266"/>
    </source>
</evidence>